<dbReference type="PROSITE" id="PS50979">
    <property type="entry name" value="BC"/>
    <property type="match status" value="1"/>
</dbReference>
<keyword evidence="5" id="KW-0092">Biotin</keyword>
<feature type="compositionally biased region" description="Basic and acidic residues" evidence="6">
    <location>
        <begin position="171"/>
        <end position="183"/>
    </location>
</feature>
<comment type="cofactor">
    <cofactor evidence="1">
        <name>biotin</name>
        <dbReference type="ChEBI" id="CHEBI:57586"/>
    </cofactor>
</comment>
<dbReference type="PROSITE" id="PS00866">
    <property type="entry name" value="CPSASE_1"/>
    <property type="match status" value="1"/>
</dbReference>
<dbReference type="InterPro" id="IPR016185">
    <property type="entry name" value="PreATP-grasp_dom_sf"/>
</dbReference>
<evidence type="ECO:0000313" key="8">
    <source>
        <dbReference type="EMBL" id="QQP49797.1"/>
    </source>
</evidence>
<dbReference type="InterPro" id="IPR049076">
    <property type="entry name" value="ACCA"/>
</dbReference>
<dbReference type="SUPFAM" id="SSF52440">
    <property type="entry name" value="PreATP-grasp domain"/>
    <property type="match status" value="1"/>
</dbReference>
<keyword evidence="3" id="KW-0547">Nucleotide-binding</keyword>
<evidence type="ECO:0000256" key="1">
    <source>
        <dbReference type="ARBA" id="ARBA00001953"/>
    </source>
</evidence>
<feature type="region of interest" description="Disordered" evidence="6">
    <location>
        <begin position="163"/>
        <end position="183"/>
    </location>
</feature>
<dbReference type="InterPro" id="IPR005481">
    <property type="entry name" value="BC-like_N"/>
</dbReference>
<keyword evidence="4" id="KW-0067">ATP-binding</keyword>
<keyword evidence="9" id="KW-1185">Reference proteome</keyword>
<accession>A0A7T8K7G7</accession>
<dbReference type="FunFam" id="3.30.1490.20:FF:000003">
    <property type="entry name" value="acetyl-CoA carboxylase isoform X1"/>
    <property type="match status" value="1"/>
</dbReference>
<evidence type="ECO:0000256" key="6">
    <source>
        <dbReference type="SAM" id="MobiDB-lite"/>
    </source>
</evidence>
<dbReference type="EMBL" id="CP045896">
    <property type="protein sequence ID" value="QQP49797.1"/>
    <property type="molecule type" value="Genomic_DNA"/>
</dbReference>
<feature type="non-terminal residue" evidence="8">
    <location>
        <position position="183"/>
    </location>
</feature>
<dbReference type="Gene3D" id="3.30.1490.20">
    <property type="entry name" value="ATP-grasp fold, A domain"/>
    <property type="match status" value="1"/>
</dbReference>
<dbReference type="SUPFAM" id="SSF56059">
    <property type="entry name" value="Glutathione synthetase ATP-binding domain-like"/>
    <property type="match status" value="1"/>
</dbReference>
<evidence type="ECO:0000256" key="3">
    <source>
        <dbReference type="ARBA" id="ARBA00022741"/>
    </source>
</evidence>
<dbReference type="Pfam" id="PF00289">
    <property type="entry name" value="Biotin_carb_N"/>
    <property type="match status" value="1"/>
</dbReference>
<dbReference type="Proteomes" id="UP000595437">
    <property type="component" value="Chromosome 7"/>
</dbReference>
<evidence type="ECO:0000256" key="4">
    <source>
        <dbReference type="ARBA" id="ARBA00022840"/>
    </source>
</evidence>
<organism evidence="8 9">
    <name type="scientific">Caligus rogercresseyi</name>
    <name type="common">Sea louse</name>
    <dbReference type="NCBI Taxonomy" id="217165"/>
    <lineage>
        <taxon>Eukaryota</taxon>
        <taxon>Metazoa</taxon>
        <taxon>Ecdysozoa</taxon>
        <taxon>Arthropoda</taxon>
        <taxon>Crustacea</taxon>
        <taxon>Multicrustacea</taxon>
        <taxon>Hexanauplia</taxon>
        <taxon>Copepoda</taxon>
        <taxon>Siphonostomatoida</taxon>
        <taxon>Caligidae</taxon>
        <taxon>Caligus</taxon>
    </lineage>
</organism>
<keyword evidence="2" id="KW-0436">Ligase</keyword>
<dbReference type="InterPro" id="IPR011764">
    <property type="entry name" value="Biotin_carboxylation_dom"/>
</dbReference>
<dbReference type="PANTHER" id="PTHR45728:SF3">
    <property type="entry name" value="ACETYL-COA CARBOXYLASE"/>
    <property type="match status" value="1"/>
</dbReference>
<dbReference type="OrthoDB" id="14612at2759"/>
<dbReference type="InterPro" id="IPR005479">
    <property type="entry name" value="CPAse_ATP-bd"/>
</dbReference>
<dbReference type="GO" id="GO:0005524">
    <property type="term" value="F:ATP binding"/>
    <property type="evidence" value="ECO:0007669"/>
    <property type="project" value="UniProtKB-KW"/>
</dbReference>
<evidence type="ECO:0000259" key="7">
    <source>
        <dbReference type="PROSITE" id="PS50979"/>
    </source>
</evidence>
<sequence>MHSQHSSLGYENFSNDGPSNLKANAEFIRMADYHCQVPGGSNNNNYANVDLILSIARHFKVQAVWAGWGHASENPKLPESLSKFGIMFMGPTEHAMWLLGTNCLQHRSAGCRGPHTALFIGSSGRLRVPKELYKKGCIQTLEEGLQCSAVIGYPVMIKASEGGGGKGIRKAVSDEDFRKQYPQ</sequence>
<dbReference type="Gene3D" id="3.40.50.20">
    <property type="match status" value="1"/>
</dbReference>
<dbReference type="Pfam" id="PF02786">
    <property type="entry name" value="CPSase_L_D2"/>
    <property type="match status" value="1"/>
</dbReference>
<dbReference type="PANTHER" id="PTHR45728">
    <property type="entry name" value="ACETYL-COA CARBOXYLASE, ISOFORM A"/>
    <property type="match status" value="1"/>
</dbReference>
<dbReference type="GO" id="GO:0005739">
    <property type="term" value="C:mitochondrion"/>
    <property type="evidence" value="ECO:0007669"/>
    <property type="project" value="TreeGrafter"/>
</dbReference>
<evidence type="ECO:0000256" key="5">
    <source>
        <dbReference type="ARBA" id="ARBA00023267"/>
    </source>
</evidence>
<feature type="domain" description="Biotin carboxylation" evidence="7">
    <location>
        <begin position="1"/>
        <end position="183"/>
    </location>
</feature>
<dbReference type="GO" id="GO:0003989">
    <property type="term" value="F:acetyl-CoA carboxylase activity"/>
    <property type="evidence" value="ECO:0007669"/>
    <property type="project" value="InterPro"/>
</dbReference>
<proteinExistence type="predicted"/>
<protein>
    <recommendedName>
        <fullName evidence="7">Biotin carboxylation domain-containing protein</fullName>
    </recommendedName>
</protein>
<dbReference type="InterPro" id="IPR013815">
    <property type="entry name" value="ATP_grasp_subdomain_1"/>
</dbReference>
<evidence type="ECO:0000256" key="2">
    <source>
        <dbReference type="ARBA" id="ARBA00022598"/>
    </source>
</evidence>
<reference evidence="9" key="1">
    <citation type="submission" date="2021-01" db="EMBL/GenBank/DDBJ databases">
        <title>Caligus Genome Assembly.</title>
        <authorList>
            <person name="Gallardo-Escarate C."/>
        </authorList>
    </citation>
    <scope>NUCLEOTIDE SEQUENCE [LARGE SCALE GENOMIC DNA]</scope>
</reference>
<dbReference type="GO" id="GO:0006633">
    <property type="term" value="P:fatty acid biosynthetic process"/>
    <property type="evidence" value="ECO:0007669"/>
    <property type="project" value="TreeGrafter"/>
</dbReference>
<dbReference type="AlphaFoldDB" id="A0A7T8K7G7"/>
<evidence type="ECO:0000313" key="9">
    <source>
        <dbReference type="Proteomes" id="UP000595437"/>
    </source>
</evidence>
<gene>
    <name evidence="8" type="ORF">FKW44_010584</name>
</gene>
<name>A0A7T8K7G7_CALRO</name>